<dbReference type="SUPFAM" id="SSF56219">
    <property type="entry name" value="DNase I-like"/>
    <property type="match status" value="1"/>
</dbReference>
<dbReference type="EMBL" id="REGN01006975">
    <property type="protein sequence ID" value="RNA07628.1"/>
    <property type="molecule type" value="Genomic_DNA"/>
</dbReference>
<dbReference type="GO" id="GO:0003824">
    <property type="term" value="F:catalytic activity"/>
    <property type="evidence" value="ECO:0007669"/>
    <property type="project" value="InterPro"/>
</dbReference>
<dbReference type="AlphaFoldDB" id="A0A3M7Q9I1"/>
<evidence type="ECO:0000313" key="3">
    <source>
        <dbReference type="Proteomes" id="UP000276133"/>
    </source>
</evidence>
<comment type="caution">
    <text evidence="2">The sequence shown here is derived from an EMBL/GenBank/DDBJ whole genome shotgun (WGS) entry which is preliminary data.</text>
</comment>
<name>A0A3M7Q9I1_BRAPC</name>
<keyword evidence="3" id="KW-1185">Reference proteome</keyword>
<feature type="domain" description="Endonuclease/exonuclease/phosphatase" evidence="1">
    <location>
        <begin position="43"/>
        <end position="172"/>
    </location>
</feature>
<dbReference type="Proteomes" id="UP000276133">
    <property type="component" value="Unassembled WGS sequence"/>
</dbReference>
<dbReference type="InterPro" id="IPR036691">
    <property type="entry name" value="Endo/exonu/phosph_ase_sf"/>
</dbReference>
<gene>
    <name evidence="2" type="ORF">BpHYR1_013121</name>
</gene>
<dbReference type="InterPro" id="IPR005135">
    <property type="entry name" value="Endo/exonuclease/phosphatase"/>
</dbReference>
<protein>
    <recommendedName>
        <fullName evidence="1">Endonuclease/exonuclease/phosphatase domain-containing protein</fullName>
    </recommendedName>
</protein>
<proteinExistence type="predicted"/>
<evidence type="ECO:0000313" key="2">
    <source>
        <dbReference type="EMBL" id="RNA07628.1"/>
    </source>
</evidence>
<reference evidence="2 3" key="1">
    <citation type="journal article" date="2018" name="Sci. Rep.">
        <title>Genomic signatures of local adaptation to the degree of environmental predictability in rotifers.</title>
        <authorList>
            <person name="Franch-Gras L."/>
            <person name="Hahn C."/>
            <person name="Garcia-Roger E.M."/>
            <person name="Carmona M.J."/>
            <person name="Serra M."/>
            <person name="Gomez A."/>
        </authorList>
    </citation>
    <scope>NUCLEOTIDE SEQUENCE [LARGE SCALE GENOMIC DNA]</scope>
    <source>
        <strain evidence="2">HYR1</strain>
    </source>
</reference>
<accession>A0A3M7Q9I1</accession>
<organism evidence="2 3">
    <name type="scientific">Brachionus plicatilis</name>
    <name type="common">Marine rotifer</name>
    <name type="synonym">Brachionus muelleri</name>
    <dbReference type="NCBI Taxonomy" id="10195"/>
    <lineage>
        <taxon>Eukaryota</taxon>
        <taxon>Metazoa</taxon>
        <taxon>Spiralia</taxon>
        <taxon>Gnathifera</taxon>
        <taxon>Rotifera</taxon>
        <taxon>Eurotatoria</taxon>
        <taxon>Monogononta</taxon>
        <taxon>Pseudotrocha</taxon>
        <taxon>Ploima</taxon>
        <taxon>Brachionidae</taxon>
        <taxon>Brachionus</taxon>
    </lineage>
</organism>
<dbReference type="Gene3D" id="3.60.10.10">
    <property type="entry name" value="Endonuclease/exonuclease/phosphatase"/>
    <property type="match status" value="1"/>
</dbReference>
<evidence type="ECO:0000259" key="1">
    <source>
        <dbReference type="Pfam" id="PF03372"/>
    </source>
</evidence>
<sequence>MTKKSFQMATMRDNKLGRPPGGIGWIVNKNFPFEIDCSFINDKISLISYGSQSIIGVYLLNGSQSTKRDQHEEMLHKTIALANEQKINGRETIIIGDLNTDPTRNKINDAIDTKIINESGLVFLEAMLLQKTTYSYKSPIGQSWIDHVLVDDSSRENIQVNIISSVHNMSDHNALSLDREHFIMENKDTEELSSCNSSNNINQTKHIKQKWTNKNYKVRNRIN</sequence>
<dbReference type="Pfam" id="PF03372">
    <property type="entry name" value="Exo_endo_phos"/>
    <property type="match status" value="1"/>
</dbReference>